<proteinExistence type="inferred from homology"/>
<dbReference type="SUPFAM" id="SSF56796">
    <property type="entry name" value="Dehydroquinate synthase-like"/>
    <property type="match status" value="1"/>
</dbReference>
<feature type="domain" description="Alcohol dehydrogenase iron-type/glycerol dehydrogenase GldA" evidence="4">
    <location>
        <begin position="7"/>
        <end position="176"/>
    </location>
</feature>
<evidence type="ECO:0000256" key="2">
    <source>
        <dbReference type="ARBA" id="ARBA00023002"/>
    </source>
</evidence>
<dbReference type="RefSeq" id="WP_155614547.1">
    <property type="nucleotide sequence ID" value="NZ_WNZX01000006.1"/>
</dbReference>
<evidence type="ECO:0000313" key="6">
    <source>
        <dbReference type="EMBL" id="MUG70917.1"/>
    </source>
</evidence>
<evidence type="ECO:0000259" key="4">
    <source>
        <dbReference type="Pfam" id="PF00465"/>
    </source>
</evidence>
<evidence type="ECO:0000256" key="1">
    <source>
        <dbReference type="ARBA" id="ARBA00007358"/>
    </source>
</evidence>
<dbReference type="Pfam" id="PF00465">
    <property type="entry name" value="Fe-ADH"/>
    <property type="match status" value="1"/>
</dbReference>
<comment type="similarity">
    <text evidence="1">Belongs to the iron-containing alcohol dehydrogenase family.</text>
</comment>
<evidence type="ECO:0000256" key="3">
    <source>
        <dbReference type="ARBA" id="ARBA00023027"/>
    </source>
</evidence>
<dbReference type="FunFam" id="1.20.1090.10:FF:000001">
    <property type="entry name" value="Aldehyde-alcohol dehydrogenase"/>
    <property type="match status" value="1"/>
</dbReference>
<dbReference type="InterPro" id="IPR001670">
    <property type="entry name" value="ADH_Fe/GldA"/>
</dbReference>
<gene>
    <name evidence="6" type="ORF">GNP93_09515</name>
</gene>
<dbReference type="AlphaFoldDB" id="A0A7X3CTB6"/>
<dbReference type="Gene3D" id="1.20.1090.10">
    <property type="entry name" value="Dehydroquinate synthase-like - alpha domain"/>
    <property type="match status" value="1"/>
</dbReference>
<organism evidence="6 7">
    <name type="scientific">Paenibacillus validus</name>
    <dbReference type="NCBI Taxonomy" id="44253"/>
    <lineage>
        <taxon>Bacteria</taxon>
        <taxon>Bacillati</taxon>
        <taxon>Bacillota</taxon>
        <taxon>Bacilli</taxon>
        <taxon>Bacillales</taxon>
        <taxon>Paenibacillaceae</taxon>
        <taxon>Paenibacillus</taxon>
    </lineage>
</organism>
<keyword evidence="3" id="KW-0520">NAD</keyword>
<dbReference type="PANTHER" id="PTHR11496">
    <property type="entry name" value="ALCOHOL DEHYDROGENASE"/>
    <property type="match status" value="1"/>
</dbReference>
<comment type="caution">
    <text evidence="6">The sequence shown here is derived from an EMBL/GenBank/DDBJ whole genome shotgun (WGS) entry which is preliminary data.</text>
</comment>
<reference evidence="6 7" key="1">
    <citation type="submission" date="2019-11" db="EMBL/GenBank/DDBJ databases">
        <title>Draft genome sequences of five Paenibacillus species of dairy origin.</title>
        <authorList>
            <person name="Olajide A.M."/>
            <person name="Chen S."/>
            <person name="Lapointe G."/>
        </authorList>
    </citation>
    <scope>NUCLEOTIDE SEQUENCE [LARGE SCALE GENOMIC DNA]</scope>
    <source>
        <strain evidence="6 7">2CS3</strain>
    </source>
</reference>
<protein>
    <submittedName>
        <fullName evidence="6">Iron-containing alcohol dehydrogenase</fullName>
    </submittedName>
</protein>
<dbReference type="InterPro" id="IPR039697">
    <property type="entry name" value="Alcohol_dehydrogenase_Fe"/>
</dbReference>
<dbReference type="Proteomes" id="UP000450917">
    <property type="component" value="Unassembled WGS sequence"/>
</dbReference>
<evidence type="ECO:0000259" key="5">
    <source>
        <dbReference type="Pfam" id="PF25137"/>
    </source>
</evidence>
<accession>A0A7X3CTB6</accession>
<dbReference type="GO" id="GO:0004022">
    <property type="term" value="F:alcohol dehydrogenase (NAD+) activity"/>
    <property type="evidence" value="ECO:0007669"/>
    <property type="project" value="UniProtKB-ARBA"/>
</dbReference>
<dbReference type="InterPro" id="IPR056798">
    <property type="entry name" value="ADH_Fe_C"/>
</dbReference>
<dbReference type="PANTHER" id="PTHR11496:SF102">
    <property type="entry name" value="ALCOHOL DEHYDROGENASE 4"/>
    <property type="match status" value="1"/>
</dbReference>
<evidence type="ECO:0000313" key="7">
    <source>
        <dbReference type="Proteomes" id="UP000450917"/>
    </source>
</evidence>
<dbReference type="CDD" id="cd08551">
    <property type="entry name" value="Fe-ADH"/>
    <property type="match status" value="1"/>
</dbReference>
<dbReference type="EMBL" id="WNZX01000006">
    <property type="protein sequence ID" value="MUG70917.1"/>
    <property type="molecule type" value="Genomic_DNA"/>
</dbReference>
<name>A0A7X3CTB6_9BACL</name>
<keyword evidence="7" id="KW-1185">Reference proteome</keyword>
<sequence>MSTFISPVKIHFGEGCVRKISDECQALGVRRVIVFADPFLVTSGAISKVEHILSEHGIEYSVYDQIVPEPPVAIGDQAVDAVRNSGAELVIAVGGGSALDIAKAAAVLATHEGSIADYLNLTGTKKLQHKGLPKILIPTTSGTGSEVTDIAVFNLESTKDVITHNYLLADVAIVDPEFTYSVPPRVTAATGVDAFTHALEAYTSIQSSTLTDALALEAMDLIAKNLRKAVWQGHDQEARRAMSWGSMLAGMAFFNAGTAGVHALAYPLGGLFHISHGESNALMLPYVYEFILPSCLEKMEKVAFVMRVGRKEASTRDNALAALQAIRDLTQDVGIPSSLQAYGIEEKDIELLAQDGAKQTRLLQRSPKALTLDDIRHVYRRAIQG</sequence>
<dbReference type="FunFam" id="3.40.50.1970:FF:000003">
    <property type="entry name" value="Alcohol dehydrogenase, iron-containing"/>
    <property type="match status" value="1"/>
</dbReference>
<dbReference type="Pfam" id="PF25137">
    <property type="entry name" value="ADH_Fe_C"/>
    <property type="match status" value="1"/>
</dbReference>
<keyword evidence="2" id="KW-0560">Oxidoreductase</keyword>
<dbReference type="Gene3D" id="3.40.50.1970">
    <property type="match status" value="1"/>
</dbReference>
<feature type="domain" description="Fe-containing alcohol dehydrogenase-like C-terminal" evidence="5">
    <location>
        <begin position="187"/>
        <end position="382"/>
    </location>
</feature>
<dbReference type="GO" id="GO:0046872">
    <property type="term" value="F:metal ion binding"/>
    <property type="evidence" value="ECO:0007669"/>
    <property type="project" value="InterPro"/>
</dbReference>
<dbReference type="InterPro" id="IPR018211">
    <property type="entry name" value="ADH_Fe_CS"/>
</dbReference>
<dbReference type="PROSITE" id="PS00913">
    <property type="entry name" value="ADH_IRON_1"/>
    <property type="match status" value="1"/>
</dbReference>